<sequence length="274" mass="29064">MAKVSAEARYLEEEAVLTCLDHRPSIGLFICSSASVKQPFRLAFENRFTRVAPQCAATCRIDLNHPTRKLILTKTQACTALAAALLLGTISTASSAAGPNQDTGIYVGGAIGRSSYSLSSSNRMPVPWGGQKSSKAGTAYKLYGGYRFTETFGVEAGYARLGRVSQWSSNGAYSRLQAGTGQVFYAAATARLPLGESFALNGRLGVARGRVSGDNNWALPSQRISGSSTGMMVGFGAEYRVTQNLSITADYDYFGKLSKQAKGGMVTVGLKASF</sequence>
<proteinExistence type="predicted"/>
<dbReference type="SUPFAM" id="SSF56925">
    <property type="entry name" value="OMPA-like"/>
    <property type="match status" value="1"/>
</dbReference>
<dbReference type="Pfam" id="PF13505">
    <property type="entry name" value="OMP_b-brl"/>
    <property type="match status" value="1"/>
</dbReference>
<name>A0A3S0GYV9_9BURK</name>
<organism evidence="4 5">
    <name type="scientific">Variovorax gossypii</name>
    <dbReference type="NCBI Taxonomy" id="1679495"/>
    <lineage>
        <taxon>Bacteria</taxon>
        <taxon>Pseudomonadati</taxon>
        <taxon>Pseudomonadota</taxon>
        <taxon>Betaproteobacteria</taxon>
        <taxon>Burkholderiales</taxon>
        <taxon>Comamonadaceae</taxon>
        <taxon>Variovorax</taxon>
    </lineage>
</organism>
<dbReference type="InterPro" id="IPR011250">
    <property type="entry name" value="OMP/PagP_B-barrel"/>
</dbReference>
<feature type="domain" description="Outer membrane protein beta-barrel" evidence="3">
    <location>
        <begin position="83"/>
        <end position="274"/>
    </location>
</feature>
<dbReference type="Proteomes" id="UP000267418">
    <property type="component" value="Unassembled WGS sequence"/>
</dbReference>
<evidence type="ECO:0000256" key="2">
    <source>
        <dbReference type="ARBA" id="ARBA00022729"/>
    </source>
</evidence>
<evidence type="ECO:0000313" key="4">
    <source>
        <dbReference type="EMBL" id="RTQ36801.1"/>
    </source>
</evidence>
<comment type="caution">
    <text evidence="4">The sequence shown here is derived from an EMBL/GenBank/DDBJ whole genome shotgun (WGS) entry which is preliminary data.</text>
</comment>
<evidence type="ECO:0000259" key="3">
    <source>
        <dbReference type="Pfam" id="PF13505"/>
    </source>
</evidence>
<dbReference type="EMBL" id="RXOE01000001">
    <property type="protein sequence ID" value="RTQ36801.1"/>
    <property type="molecule type" value="Genomic_DNA"/>
</dbReference>
<dbReference type="InterPro" id="IPR027385">
    <property type="entry name" value="Beta-barrel_OMP"/>
</dbReference>
<evidence type="ECO:0000313" key="5">
    <source>
        <dbReference type="Proteomes" id="UP000267418"/>
    </source>
</evidence>
<reference evidence="4 5" key="1">
    <citation type="submission" date="2018-12" db="EMBL/GenBank/DDBJ databases">
        <title>The genome of Variovorax gossypii DSM 100435.</title>
        <authorList>
            <person name="Gao J."/>
            <person name="Sun J."/>
        </authorList>
    </citation>
    <scope>NUCLEOTIDE SEQUENCE [LARGE SCALE GENOMIC DNA]</scope>
    <source>
        <strain evidence="4 5">DSM 100435</strain>
    </source>
</reference>
<gene>
    <name evidence="4" type="ORF">EJP69_03400</name>
</gene>
<dbReference type="GO" id="GO:0009279">
    <property type="term" value="C:cell outer membrane"/>
    <property type="evidence" value="ECO:0007669"/>
    <property type="project" value="UniProtKB-SubCell"/>
</dbReference>
<comment type="subcellular location">
    <subcellularLocation>
        <location evidence="1">Cell outer membrane</location>
    </subcellularLocation>
</comment>
<dbReference type="OrthoDB" id="5360144at2"/>
<accession>A0A3S0GYV9</accession>
<protein>
    <submittedName>
        <fullName evidence="4">Porin family protein</fullName>
    </submittedName>
</protein>
<dbReference type="AlphaFoldDB" id="A0A3S0GYV9"/>
<dbReference type="Gene3D" id="2.40.160.20">
    <property type="match status" value="1"/>
</dbReference>
<evidence type="ECO:0000256" key="1">
    <source>
        <dbReference type="ARBA" id="ARBA00004442"/>
    </source>
</evidence>
<keyword evidence="2" id="KW-0732">Signal</keyword>
<keyword evidence="5" id="KW-1185">Reference proteome</keyword>